<accession>A0AAD1RQC3</accession>
<dbReference type="EMBL" id="OW240914">
    <property type="protein sequence ID" value="CAH2274778.1"/>
    <property type="molecule type" value="Genomic_DNA"/>
</dbReference>
<keyword evidence="2" id="KW-1185">Reference proteome</keyword>
<dbReference type="AlphaFoldDB" id="A0AAD1RQC3"/>
<proteinExistence type="predicted"/>
<evidence type="ECO:0000313" key="2">
    <source>
        <dbReference type="Proteomes" id="UP001295444"/>
    </source>
</evidence>
<reference evidence="1" key="1">
    <citation type="submission" date="2022-03" db="EMBL/GenBank/DDBJ databases">
        <authorList>
            <person name="Alioto T."/>
            <person name="Alioto T."/>
            <person name="Gomez Garrido J."/>
        </authorList>
    </citation>
    <scope>NUCLEOTIDE SEQUENCE</scope>
</reference>
<dbReference type="Proteomes" id="UP001295444">
    <property type="component" value="Chromosome 03"/>
</dbReference>
<evidence type="ECO:0000313" key="1">
    <source>
        <dbReference type="EMBL" id="CAH2274778.1"/>
    </source>
</evidence>
<organism evidence="1 2">
    <name type="scientific">Pelobates cultripes</name>
    <name type="common">Western spadefoot toad</name>
    <dbReference type="NCBI Taxonomy" id="61616"/>
    <lineage>
        <taxon>Eukaryota</taxon>
        <taxon>Metazoa</taxon>
        <taxon>Chordata</taxon>
        <taxon>Craniata</taxon>
        <taxon>Vertebrata</taxon>
        <taxon>Euteleostomi</taxon>
        <taxon>Amphibia</taxon>
        <taxon>Batrachia</taxon>
        <taxon>Anura</taxon>
        <taxon>Pelobatoidea</taxon>
        <taxon>Pelobatidae</taxon>
        <taxon>Pelobates</taxon>
    </lineage>
</organism>
<name>A0AAD1RQC3_PELCU</name>
<protein>
    <submittedName>
        <fullName evidence="1">Uncharacterized protein</fullName>
    </submittedName>
</protein>
<gene>
    <name evidence="1" type="ORF">PECUL_23A004585</name>
</gene>
<sequence>MAGKRMIPSTIFAKPAPGFIGYNQECKFLEYICPEKCISLGRCIGARNSTEDK</sequence>